<accession>A0ABU2FQ55</accession>
<dbReference type="EMBL" id="JAMQOS010000004">
    <property type="protein sequence ID" value="MDS0282879.1"/>
    <property type="molecule type" value="Genomic_DNA"/>
</dbReference>
<evidence type="ECO:0000313" key="2">
    <source>
        <dbReference type="EMBL" id="MDS0282879.1"/>
    </source>
</evidence>
<keyword evidence="1" id="KW-0812">Transmembrane</keyword>
<name>A0ABU2FQ55_9EURY</name>
<dbReference type="RefSeq" id="WP_310900718.1">
    <property type="nucleotide sequence ID" value="NZ_JAMQOS010000004.1"/>
</dbReference>
<sequence length="55" mass="5586">MTALEFVRWPLVAKAVAAGTGLGSIYGVATGEFVFGLIAGAMMGLGFAVGRSYTT</sequence>
<keyword evidence="1" id="KW-0472">Membrane</keyword>
<comment type="caution">
    <text evidence="2">The sequence shown here is derived from an EMBL/GenBank/DDBJ whole genome shotgun (WGS) entry which is preliminary data.</text>
</comment>
<feature type="transmembrane region" description="Helical" evidence="1">
    <location>
        <begin position="33"/>
        <end position="50"/>
    </location>
</feature>
<reference evidence="2 3" key="1">
    <citation type="submission" date="2022-06" db="EMBL/GenBank/DDBJ databases">
        <title>Halomicroarcula sp. a new haloarchaeum isolate from saline soil.</title>
        <authorList>
            <person name="Strakova D."/>
            <person name="Galisteo C."/>
            <person name="Sanchez-Porro C."/>
            <person name="Ventosa A."/>
        </authorList>
    </citation>
    <scope>NUCLEOTIDE SEQUENCE [LARGE SCALE GENOMIC DNA]</scope>
    <source>
        <strain evidence="2 3">S3CR25-11</strain>
    </source>
</reference>
<keyword evidence="1" id="KW-1133">Transmembrane helix</keyword>
<gene>
    <name evidence="2" type="ORF">NDI86_12160</name>
</gene>
<evidence type="ECO:0000313" key="3">
    <source>
        <dbReference type="Proteomes" id="UP001268864"/>
    </source>
</evidence>
<keyword evidence="3" id="KW-1185">Reference proteome</keyword>
<organism evidence="2 3">
    <name type="scientific">Haloarcula onubensis</name>
    <dbReference type="NCBI Taxonomy" id="2950539"/>
    <lineage>
        <taxon>Archaea</taxon>
        <taxon>Methanobacteriati</taxon>
        <taxon>Methanobacteriota</taxon>
        <taxon>Stenosarchaea group</taxon>
        <taxon>Halobacteria</taxon>
        <taxon>Halobacteriales</taxon>
        <taxon>Haloarculaceae</taxon>
        <taxon>Haloarcula</taxon>
    </lineage>
</organism>
<evidence type="ECO:0000256" key="1">
    <source>
        <dbReference type="SAM" id="Phobius"/>
    </source>
</evidence>
<proteinExistence type="predicted"/>
<dbReference type="Proteomes" id="UP001268864">
    <property type="component" value="Unassembled WGS sequence"/>
</dbReference>
<protein>
    <submittedName>
        <fullName evidence="2">Uncharacterized protein</fullName>
    </submittedName>
</protein>